<feature type="chain" id="PRO_5046672546" description="Secreted protein" evidence="2">
    <location>
        <begin position="28"/>
        <end position="84"/>
    </location>
</feature>
<reference evidence="3 4" key="1">
    <citation type="submission" date="2024-09" db="EMBL/GenBank/DDBJ databases">
        <authorList>
            <person name="Sun Q."/>
            <person name="Mori K."/>
        </authorList>
    </citation>
    <scope>NUCLEOTIDE SEQUENCE [LARGE SCALE GENOMIC DNA]</scope>
    <source>
        <strain evidence="3 4">JCM 3307</strain>
    </source>
</reference>
<evidence type="ECO:0000313" key="4">
    <source>
        <dbReference type="Proteomes" id="UP001589608"/>
    </source>
</evidence>
<evidence type="ECO:0000313" key="3">
    <source>
        <dbReference type="EMBL" id="MFB9441558.1"/>
    </source>
</evidence>
<keyword evidence="1" id="KW-0472">Membrane</keyword>
<keyword evidence="4" id="KW-1185">Reference proteome</keyword>
<dbReference type="EMBL" id="JBHMCA010000005">
    <property type="protein sequence ID" value="MFB9441558.1"/>
    <property type="molecule type" value="Genomic_DNA"/>
</dbReference>
<proteinExistence type="predicted"/>
<feature type="transmembrane region" description="Helical" evidence="1">
    <location>
        <begin position="43"/>
        <end position="67"/>
    </location>
</feature>
<sequence>MILRWTYRALVAATAVGSALVFGTAAAAPPGAVPAHDPARAVSNVVITGVTAATLLLLLAGAVLAAAPRLRRLVRVLNARRSVR</sequence>
<dbReference type="Proteomes" id="UP001589608">
    <property type="component" value="Unassembled WGS sequence"/>
</dbReference>
<name>A0ABV5LYG3_9ACTN</name>
<evidence type="ECO:0000256" key="1">
    <source>
        <dbReference type="SAM" id="Phobius"/>
    </source>
</evidence>
<comment type="caution">
    <text evidence="3">The sequence shown here is derived from an EMBL/GenBank/DDBJ whole genome shotgun (WGS) entry which is preliminary data.</text>
</comment>
<keyword evidence="1" id="KW-1133">Transmembrane helix</keyword>
<keyword evidence="2" id="KW-0732">Signal</keyword>
<accession>A0ABV5LYG3</accession>
<protein>
    <recommendedName>
        <fullName evidence="5">Secreted protein</fullName>
    </recommendedName>
</protein>
<evidence type="ECO:0000256" key="2">
    <source>
        <dbReference type="SAM" id="SignalP"/>
    </source>
</evidence>
<feature type="signal peptide" evidence="2">
    <location>
        <begin position="1"/>
        <end position="27"/>
    </location>
</feature>
<organism evidence="3 4">
    <name type="scientific">Dactylosporangium vinaceum</name>
    <dbReference type="NCBI Taxonomy" id="53362"/>
    <lineage>
        <taxon>Bacteria</taxon>
        <taxon>Bacillati</taxon>
        <taxon>Actinomycetota</taxon>
        <taxon>Actinomycetes</taxon>
        <taxon>Micromonosporales</taxon>
        <taxon>Micromonosporaceae</taxon>
        <taxon>Dactylosporangium</taxon>
    </lineage>
</organism>
<keyword evidence="1" id="KW-0812">Transmembrane</keyword>
<dbReference type="RefSeq" id="WP_223098794.1">
    <property type="nucleotide sequence ID" value="NZ_CP061913.1"/>
</dbReference>
<evidence type="ECO:0008006" key="5">
    <source>
        <dbReference type="Google" id="ProtNLM"/>
    </source>
</evidence>
<gene>
    <name evidence="3" type="ORF">ACFFTR_00480</name>
</gene>